<accession>X0GWP1</accession>
<reference evidence="1" key="2">
    <citation type="submission" date="2014-03" db="EMBL/GenBank/DDBJ databases">
        <title>The Genome Annotation of Fusarium oxysporum PHW808.</title>
        <authorList>
            <consortium name="The Broad Institute Genomics Platform"/>
            <person name="Ma L.-J."/>
            <person name="Corby-Kistler H."/>
            <person name="Broz K."/>
            <person name="Gale L.R."/>
            <person name="Jonkers W."/>
            <person name="O'Donnell K."/>
            <person name="Ploetz R."/>
            <person name="Steinberg C."/>
            <person name="Schwartz D.C."/>
            <person name="VanEtten H."/>
            <person name="Zhou S."/>
            <person name="Young S.K."/>
            <person name="Zeng Q."/>
            <person name="Gargeya S."/>
            <person name="Fitzgerald M."/>
            <person name="Abouelleil A."/>
            <person name="Alvarado L."/>
            <person name="Chapman S.B."/>
            <person name="Gainer-Dewar J."/>
            <person name="Goldberg J."/>
            <person name="Griggs A."/>
            <person name="Gujja S."/>
            <person name="Hansen M."/>
            <person name="Howarth C."/>
            <person name="Imamovic A."/>
            <person name="Ireland A."/>
            <person name="Larimer J."/>
            <person name="McCowan C."/>
            <person name="Murphy C."/>
            <person name="Pearson M."/>
            <person name="Poon T.W."/>
            <person name="Priest M."/>
            <person name="Roberts A."/>
            <person name="Saif S."/>
            <person name="Shea T."/>
            <person name="Sykes S."/>
            <person name="Wortman J."/>
            <person name="Nusbaum C."/>
            <person name="Birren B."/>
        </authorList>
    </citation>
    <scope>NUCLEOTIDE SEQUENCE</scope>
    <source>
        <strain evidence="1">54008</strain>
    </source>
</reference>
<dbReference type="EMBL" id="KK034202">
    <property type="protein sequence ID" value="EXL64295.1"/>
    <property type="molecule type" value="Genomic_DNA"/>
</dbReference>
<name>X0GWP1_FUSOX</name>
<dbReference type="HOGENOM" id="CLU_3263220_0_0_1"/>
<protein>
    <submittedName>
        <fullName evidence="1">Uncharacterized protein</fullName>
    </submittedName>
</protein>
<evidence type="ECO:0000313" key="1">
    <source>
        <dbReference type="EMBL" id="EXL64295.1"/>
    </source>
</evidence>
<feature type="non-terminal residue" evidence="1">
    <location>
        <position position="1"/>
    </location>
</feature>
<reference evidence="1" key="1">
    <citation type="submission" date="2011-11" db="EMBL/GenBank/DDBJ databases">
        <title>The Genome Sequence of Fusarium oxysporum PHW808.</title>
        <authorList>
            <consortium name="The Broad Institute Genome Sequencing Platform"/>
            <person name="Ma L.-J."/>
            <person name="Gale L.R."/>
            <person name="Schwartz D.C."/>
            <person name="Zhou S."/>
            <person name="Corby-Kistler H."/>
            <person name="Young S.K."/>
            <person name="Zeng Q."/>
            <person name="Gargeya S."/>
            <person name="Fitzgerald M."/>
            <person name="Haas B."/>
            <person name="Abouelleil A."/>
            <person name="Alvarado L."/>
            <person name="Arachchi H.M."/>
            <person name="Berlin A."/>
            <person name="Brown A."/>
            <person name="Chapman S.B."/>
            <person name="Chen Z."/>
            <person name="Dunbar C."/>
            <person name="Freedman E."/>
            <person name="Gearin G."/>
            <person name="Goldberg J."/>
            <person name="Griggs A."/>
            <person name="Gujja S."/>
            <person name="Heiman D."/>
            <person name="Howarth C."/>
            <person name="Larson L."/>
            <person name="Lui A."/>
            <person name="MacDonald P.J.P."/>
            <person name="Montmayeur A."/>
            <person name="Murphy C."/>
            <person name="Neiman D."/>
            <person name="Pearson M."/>
            <person name="Priest M."/>
            <person name="Roberts A."/>
            <person name="Saif S."/>
            <person name="Shea T."/>
            <person name="Shenoy N."/>
            <person name="Sisk P."/>
            <person name="Stolte C."/>
            <person name="Sykes S."/>
            <person name="Wortman J."/>
            <person name="Nusbaum C."/>
            <person name="Birren B."/>
        </authorList>
    </citation>
    <scope>NUCLEOTIDE SEQUENCE [LARGE SCALE GENOMIC DNA]</scope>
    <source>
        <strain evidence="1">54008</strain>
    </source>
</reference>
<feature type="non-terminal residue" evidence="1">
    <location>
        <position position="42"/>
    </location>
</feature>
<dbReference type="AlphaFoldDB" id="X0GWP1"/>
<proteinExistence type="predicted"/>
<dbReference type="Proteomes" id="UP000030676">
    <property type="component" value="Unassembled WGS sequence"/>
</dbReference>
<sequence length="42" mass="4380">VGLTLDNMSQLLLCQSQDQPLLSTKVVGQLIGTGSDAVHSVL</sequence>
<gene>
    <name evidence="1" type="ORF">FOPG_19437</name>
</gene>
<organism evidence="1">
    <name type="scientific">Fusarium oxysporum f. sp. conglutinans race 2 54008</name>
    <dbReference type="NCBI Taxonomy" id="1089457"/>
    <lineage>
        <taxon>Eukaryota</taxon>
        <taxon>Fungi</taxon>
        <taxon>Dikarya</taxon>
        <taxon>Ascomycota</taxon>
        <taxon>Pezizomycotina</taxon>
        <taxon>Sordariomycetes</taxon>
        <taxon>Hypocreomycetidae</taxon>
        <taxon>Hypocreales</taxon>
        <taxon>Nectriaceae</taxon>
        <taxon>Fusarium</taxon>
        <taxon>Fusarium oxysporum species complex</taxon>
    </lineage>
</organism>